<dbReference type="PATRIC" id="fig|1177179.3.peg.2057"/>
<dbReference type="InterPro" id="IPR001387">
    <property type="entry name" value="Cro/C1-type_HTH"/>
</dbReference>
<organism evidence="1 2">
    <name type="scientific">Alcanivorax hongdengensis A-11-3</name>
    <dbReference type="NCBI Taxonomy" id="1177179"/>
    <lineage>
        <taxon>Bacteria</taxon>
        <taxon>Pseudomonadati</taxon>
        <taxon>Pseudomonadota</taxon>
        <taxon>Gammaproteobacteria</taxon>
        <taxon>Oceanospirillales</taxon>
        <taxon>Alcanivoracaceae</taxon>
        <taxon>Alcanivorax</taxon>
    </lineage>
</organism>
<comment type="caution">
    <text evidence="1">The sequence shown here is derived from an EMBL/GenBank/DDBJ whole genome shotgun (WGS) entry which is preliminary data.</text>
</comment>
<gene>
    <name evidence="1" type="ORF">A11A3_10336</name>
</gene>
<evidence type="ECO:0000313" key="1">
    <source>
        <dbReference type="EMBL" id="EKF74049.1"/>
    </source>
</evidence>
<protein>
    <submittedName>
        <fullName evidence="1">Uncharacterized protein</fullName>
    </submittedName>
</protein>
<keyword evidence="2" id="KW-1185">Reference proteome</keyword>
<dbReference type="AlphaFoldDB" id="L0WAM3"/>
<dbReference type="InterPro" id="IPR021077">
    <property type="entry name" value="Phage_phi-Lf_Orf112"/>
</dbReference>
<proteinExistence type="predicted"/>
<dbReference type="GO" id="GO:0003677">
    <property type="term" value="F:DNA binding"/>
    <property type="evidence" value="ECO:0007669"/>
    <property type="project" value="InterPro"/>
</dbReference>
<name>L0WAM3_9GAMM</name>
<evidence type="ECO:0000313" key="2">
    <source>
        <dbReference type="Proteomes" id="UP000010164"/>
    </source>
</evidence>
<accession>L0WAM3</accession>
<sequence length="140" mass="16143">MTDFDNPLYQLRRIQCRMTIAQAADFLAVHPSTIRRQESGKVPINPLFLRLLAIRAGHLGEIHPRWHGWQIDRDGEMFNPLGYKRGFVPGDLNALLFRAAQVRAMELKIKRLERRIFLLAPANDGFYLAKHEPPGRSDDL</sequence>
<dbReference type="Proteomes" id="UP000010164">
    <property type="component" value="Unassembled WGS sequence"/>
</dbReference>
<dbReference type="RefSeq" id="WP_008929244.1">
    <property type="nucleotide sequence ID" value="NZ_AMRJ01000015.1"/>
</dbReference>
<dbReference type="Pfam" id="PF12375">
    <property type="entry name" value="DUF3653"/>
    <property type="match status" value="1"/>
</dbReference>
<dbReference type="OrthoDB" id="5816214at2"/>
<dbReference type="EMBL" id="AMRJ01000015">
    <property type="protein sequence ID" value="EKF74049.1"/>
    <property type="molecule type" value="Genomic_DNA"/>
</dbReference>
<dbReference type="CDD" id="cd00093">
    <property type="entry name" value="HTH_XRE"/>
    <property type="match status" value="1"/>
</dbReference>
<dbReference type="STRING" id="1177179.A11A3_10336"/>
<dbReference type="InterPro" id="IPR010982">
    <property type="entry name" value="Lambda_DNA-bd_dom_sf"/>
</dbReference>
<reference evidence="1 2" key="1">
    <citation type="journal article" date="2012" name="J. Bacteriol.">
        <title>Genome Sequence of the Alkane-Degrading Bacterium Alcanivorax hongdengensis Type Strain A-11-3.</title>
        <authorList>
            <person name="Lai Q."/>
            <person name="Shao Z."/>
        </authorList>
    </citation>
    <scope>NUCLEOTIDE SEQUENCE [LARGE SCALE GENOMIC DNA]</scope>
    <source>
        <strain evidence="1 2">A-11-3</strain>
    </source>
</reference>
<dbReference type="SUPFAM" id="SSF47413">
    <property type="entry name" value="lambda repressor-like DNA-binding domains"/>
    <property type="match status" value="1"/>
</dbReference>